<dbReference type="Proteomes" id="UP000638560">
    <property type="component" value="Unassembled WGS sequence"/>
</dbReference>
<protein>
    <recommendedName>
        <fullName evidence="3">DUF1877 family protein</fullName>
    </recommendedName>
</protein>
<organism evidence="1 2">
    <name type="scientific">Plantactinospora alkalitolerans</name>
    <dbReference type="NCBI Taxonomy" id="2789879"/>
    <lineage>
        <taxon>Bacteria</taxon>
        <taxon>Bacillati</taxon>
        <taxon>Actinomycetota</taxon>
        <taxon>Actinomycetes</taxon>
        <taxon>Micromonosporales</taxon>
        <taxon>Micromonosporaceae</taxon>
        <taxon>Plantactinospora</taxon>
    </lineage>
</organism>
<dbReference type="RefSeq" id="WP_196199226.1">
    <property type="nucleotide sequence ID" value="NZ_JADPUN010000031.1"/>
</dbReference>
<evidence type="ECO:0000313" key="2">
    <source>
        <dbReference type="Proteomes" id="UP000638560"/>
    </source>
</evidence>
<comment type="caution">
    <text evidence="1">The sequence shown here is derived from an EMBL/GenBank/DDBJ whole genome shotgun (WGS) entry which is preliminary data.</text>
</comment>
<dbReference type="EMBL" id="JADPUN010000031">
    <property type="protein sequence ID" value="MBF9127560.1"/>
    <property type="molecule type" value="Genomic_DNA"/>
</dbReference>
<accession>A0ABS0GMZ9</accession>
<gene>
    <name evidence="1" type="ORF">I0C86_00900</name>
</gene>
<keyword evidence="2" id="KW-1185">Reference proteome</keyword>
<evidence type="ECO:0000313" key="1">
    <source>
        <dbReference type="EMBL" id="MBF9127560.1"/>
    </source>
</evidence>
<reference evidence="1 2" key="1">
    <citation type="submission" date="2020-11" db="EMBL/GenBank/DDBJ databases">
        <title>A novel isolate from a Black sea contaminated sediment with potential to produce alkanes: Plantactinospora alkalitolerans sp. nov.</title>
        <authorList>
            <person name="Carro L."/>
            <person name="Veyisoglu A."/>
            <person name="Guven K."/>
            <person name="Schumann P."/>
            <person name="Klenk H.-P."/>
            <person name="Sahin N."/>
        </authorList>
    </citation>
    <scope>NUCLEOTIDE SEQUENCE [LARGE SCALE GENOMIC DNA]</scope>
    <source>
        <strain evidence="1 2">S1510</strain>
    </source>
</reference>
<name>A0ABS0GMZ9_9ACTN</name>
<sequence length="142" mass="15414">MSSIIEFFVAPDDGVAASVVRGGPGEDLKQATYGNFDVWTTLVEWESILLERDLDELIDTGGPEVVGHDDGTLVLLVPPQLTAALADAKGDRLAGLVERWIALRAEDGEDIEDELAHDLLGEMAWLAADAERTKSSLYCWVC</sequence>
<proteinExistence type="predicted"/>
<evidence type="ECO:0008006" key="3">
    <source>
        <dbReference type="Google" id="ProtNLM"/>
    </source>
</evidence>